<feature type="compositionally biased region" description="Basic and acidic residues" evidence="1">
    <location>
        <begin position="565"/>
        <end position="576"/>
    </location>
</feature>
<feature type="region of interest" description="Disordered" evidence="1">
    <location>
        <begin position="553"/>
        <end position="623"/>
    </location>
</feature>
<protein>
    <submittedName>
        <fullName evidence="4">Transglutaminase</fullName>
    </submittedName>
</protein>
<reference evidence="4" key="1">
    <citation type="submission" date="2019-10" db="EMBL/GenBank/DDBJ databases">
        <title>Nonomuraea sp. nov., isolated from Phyllanthus amarus.</title>
        <authorList>
            <person name="Klykleung N."/>
            <person name="Tanasupawat S."/>
        </authorList>
    </citation>
    <scope>NUCLEOTIDE SEQUENCE [LARGE SCALE GENOMIC DNA]</scope>
    <source>
        <strain evidence="4">3MP-10</strain>
    </source>
</reference>
<keyword evidence="2" id="KW-0472">Membrane</keyword>
<dbReference type="Proteomes" id="UP000314251">
    <property type="component" value="Unassembled WGS sequence"/>
</dbReference>
<keyword evidence="2" id="KW-0812">Transmembrane</keyword>
<feature type="transmembrane region" description="Helical" evidence="2">
    <location>
        <begin position="12"/>
        <end position="30"/>
    </location>
</feature>
<dbReference type="AlphaFoldDB" id="A0A5N6AIX9"/>
<evidence type="ECO:0000313" key="4">
    <source>
        <dbReference type="EMBL" id="KAB8168661.1"/>
    </source>
</evidence>
<evidence type="ECO:0000313" key="5">
    <source>
        <dbReference type="Proteomes" id="UP000314251"/>
    </source>
</evidence>
<feature type="transmembrane region" description="Helical" evidence="2">
    <location>
        <begin position="36"/>
        <end position="53"/>
    </location>
</feature>
<feature type="transmembrane region" description="Helical" evidence="2">
    <location>
        <begin position="170"/>
        <end position="187"/>
    </location>
</feature>
<dbReference type="InterPro" id="IPR052901">
    <property type="entry name" value="Bact_TGase-like"/>
</dbReference>
<name>A0A5N6AIX9_9ACTN</name>
<dbReference type="SMART" id="SM00460">
    <property type="entry name" value="TGc"/>
    <property type="match status" value="1"/>
</dbReference>
<feature type="transmembrane region" description="Helical" evidence="2">
    <location>
        <begin position="228"/>
        <end position="247"/>
    </location>
</feature>
<dbReference type="Gene3D" id="3.10.620.30">
    <property type="match status" value="1"/>
</dbReference>
<dbReference type="PANTHER" id="PTHR42736:SF1">
    <property type="entry name" value="PROTEIN-GLUTAMINE GAMMA-GLUTAMYLTRANSFERASE"/>
    <property type="match status" value="1"/>
</dbReference>
<evidence type="ECO:0000259" key="3">
    <source>
        <dbReference type="SMART" id="SM00460"/>
    </source>
</evidence>
<dbReference type="OrthoDB" id="9804023at2"/>
<dbReference type="EMBL" id="VDLY02000003">
    <property type="protein sequence ID" value="KAB8168661.1"/>
    <property type="molecule type" value="Genomic_DNA"/>
</dbReference>
<dbReference type="Pfam" id="PF13559">
    <property type="entry name" value="DUF4129"/>
    <property type="match status" value="1"/>
</dbReference>
<dbReference type="InterPro" id="IPR021878">
    <property type="entry name" value="TgpA_N"/>
</dbReference>
<dbReference type="Pfam" id="PF11992">
    <property type="entry name" value="TgpA_N"/>
    <property type="match status" value="1"/>
</dbReference>
<evidence type="ECO:0000256" key="1">
    <source>
        <dbReference type="SAM" id="MobiDB-lite"/>
    </source>
</evidence>
<dbReference type="InterPro" id="IPR025403">
    <property type="entry name" value="TgpA-like_C"/>
</dbReference>
<dbReference type="RefSeq" id="WP_139666441.1">
    <property type="nucleotide sequence ID" value="NZ_VDLY02000003.1"/>
</dbReference>
<accession>A0A5N6AIX9</accession>
<comment type="caution">
    <text evidence="4">The sequence shown here is derived from an EMBL/GenBank/DDBJ whole genome shotgun (WGS) entry which is preliminary data.</text>
</comment>
<dbReference type="InterPro" id="IPR002931">
    <property type="entry name" value="Transglutaminase-like"/>
</dbReference>
<evidence type="ECO:0000256" key="2">
    <source>
        <dbReference type="SAM" id="Phobius"/>
    </source>
</evidence>
<organism evidence="4 5">
    <name type="scientific">Streptomyces mimosae</name>
    <dbReference type="NCBI Taxonomy" id="2586635"/>
    <lineage>
        <taxon>Bacteria</taxon>
        <taxon>Bacillati</taxon>
        <taxon>Actinomycetota</taxon>
        <taxon>Actinomycetes</taxon>
        <taxon>Kitasatosporales</taxon>
        <taxon>Streptomycetaceae</taxon>
        <taxon>Streptomyces</taxon>
    </lineage>
</organism>
<feature type="transmembrane region" description="Helical" evidence="2">
    <location>
        <begin position="121"/>
        <end position="140"/>
    </location>
</feature>
<gene>
    <name evidence="4" type="ORF">FH607_005320</name>
</gene>
<dbReference type="Pfam" id="PF01841">
    <property type="entry name" value="Transglut_core"/>
    <property type="match status" value="1"/>
</dbReference>
<keyword evidence="5" id="KW-1185">Reference proteome</keyword>
<dbReference type="InterPro" id="IPR038765">
    <property type="entry name" value="Papain-like_cys_pep_sf"/>
</dbReference>
<sequence length="807" mass="84881">MNAVQTGDIRTGLAAWLATVLAASSLLPLIDGTDWLAQAALLLLAQSGAAALLRHTPLPSGVVALCQLGVGLLLLTMASAGEYALAGVVPTPEVFERFGQLLTAGGDDIGRYTTPAPATDGIRLMVWGGVLLVGLLVDLLAVPLRNAAAAGLPLLALFSVAAGVGQEATGWPYFAAAGLGYLVLLLSEGGERLSHWGLFYGGPGGGRWMTARDLSYAARPRARAGRRIGALTLGVALLTPLLLPGLGDGLLDMDEPERAGAGTGGLVSVDPVVALKDQLNQPENIRLLTYRTDGAPPREMYLRLTALDEFNGAEWSSSNWRQAEVPQPPWPVTGLGGDVEFTSAVTEIRASDAYAQRSLPVPYPATSVTANGPWSFDRGSQTLVSENSSLTSSGQTYQVEHLVVRPTREQLAGAPEAEGSFQEYYTRVPEELPREVRETALEVTAGSANAYEEAVALQEWFTQSGGFRYDTRVESGTGTEAIVNFLEQKEGFCVHFAFTMAAMARSLGIPAQVAVGFTPGSRTASGEYEVGAHNAHAWPELYFEGVGWVRFEPTPGQGNAPEYTQPERPDNERPAEPEPTEPTESREPTPSASSSVPERCDPAVDGACRQEPTTPEQDRDESGFPLWPTLWGGGGLLLLLLLATPLLWRARMRARRLAPEAGPLGAWRELTDSAWDYGIVPQASETPRQAAERIIRVAQLDEAAAAAVRELATAVEAELFAPEPSPAPAAPAGAGVGAAAAASASAGGGAAAAASASAGGGEPESRSGWRRQISLARAGLAAGLPRLARLRALLLPRSAGRVIPRRA</sequence>
<feature type="domain" description="Transglutaminase-like" evidence="3">
    <location>
        <begin position="485"/>
        <end position="555"/>
    </location>
</feature>
<feature type="transmembrane region" description="Helical" evidence="2">
    <location>
        <begin position="147"/>
        <end position="164"/>
    </location>
</feature>
<feature type="transmembrane region" description="Helical" evidence="2">
    <location>
        <begin position="60"/>
        <end position="80"/>
    </location>
</feature>
<dbReference type="SUPFAM" id="SSF54001">
    <property type="entry name" value="Cysteine proteinases"/>
    <property type="match status" value="1"/>
</dbReference>
<proteinExistence type="predicted"/>
<dbReference type="PANTHER" id="PTHR42736">
    <property type="entry name" value="PROTEIN-GLUTAMINE GAMMA-GLUTAMYLTRANSFERASE"/>
    <property type="match status" value="1"/>
</dbReference>
<feature type="transmembrane region" description="Helical" evidence="2">
    <location>
        <begin position="626"/>
        <end position="648"/>
    </location>
</feature>
<keyword evidence="2" id="KW-1133">Transmembrane helix</keyword>